<dbReference type="Proteomes" id="UP000037510">
    <property type="component" value="Unassembled WGS sequence"/>
</dbReference>
<feature type="domain" description="Proteasome activator PA28 N-terminal" evidence="1">
    <location>
        <begin position="1"/>
        <end position="44"/>
    </location>
</feature>
<dbReference type="Pfam" id="PF02251">
    <property type="entry name" value="PA28_N"/>
    <property type="match status" value="1"/>
</dbReference>
<organism evidence="2 3">
    <name type="scientific">Operophtera brumata</name>
    <name type="common">Winter moth</name>
    <name type="synonym">Phalaena brumata</name>
    <dbReference type="NCBI Taxonomy" id="104452"/>
    <lineage>
        <taxon>Eukaryota</taxon>
        <taxon>Metazoa</taxon>
        <taxon>Ecdysozoa</taxon>
        <taxon>Arthropoda</taxon>
        <taxon>Hexapoda</taxon>
        <taxon>Insecta</taxon>
        <taxon>Pterygota</taxon>
        <taxon>Neoptera</taxon>
        <taxon>Endopterygota</taxon>
        <taxon>Lepidoptera</taxon>
        <taxon>Glossata</taxon>
        <taxon>Ditrysia</taxon>
        <taxon>Geometroidea</taxon>
        <taxon>Geometridae</taxon>
        <taxon>Larentiinae</taxon>
        <taxon>Operophtera</taxon>
    </lineage>
</organism>
<dbReference type="EMBL" id="JTDY01005262">
    <property type="protein sequence ID" value="KOB67183.1"/>
    <property type="molecule type" value="Genomic_DNA"/>
</dbReference>
<proteinExistence type="predicted"/>
<accession>A0A0L7KVE2</accession>
<dbReference type="Gene3D" id="1.20.5.120">
    <property type="entry name" value="Proteasome activator pa28, N-terminal domain"/>
    <property type="match status" value="1"/>
</dbReference>
<keyword evidence="2" id="KW-0647">Proteasome</keyword>
<dbReference type="SUPFAM" id="SSF47216">
    <property type="entry name" value="Proteasome activator"/>
    <property type="match status" value="1"/>
</dbReference>
<evidence type="ECO:0000259" key="1">
    <source>
        <dbReference type="Pfam" id="PF02251"/>
    </source>
</evidence>
<dbReference type="GO" id="GO:0008537">
    <property type="term" value="C:proteasome activator complex"/>
    <property type="evidence" value="ECO:0007669"/>
    <property type="project" value="InterPro"/>
</dbReference>
<keyword evidence="3" id="KW-1185">Reference proteome</keyword>
<protein>
    <submittedName>
        <fullName evidence="2">Proteasome subunit</fullName>
    </submittedName>
</protein>
<name>A0A0L7KVE2_OPEBR</name>
<dbReference type="InterPro" id="IPR036252">
    <property type="entry name" value="Proteasome_activ_sf"/>
</dbReference>
<evidence type="ECO:0000313" key="3">
    <source>
        <dbReference type="Proteomes" id="UP000037510"/>
    </source>
</evidence>
<gene>
    <name evidence="2" type="ORF">OBRU01_20045</name>
</gene>
<dbReference type="AlphaFoldDB" id="A0A0L7KVE2"/>
<dbReference type="InterPro" id="IPR036996">
    <property type="entry name" value="PA28_N_sf"/>
</dbReference>
<dbReference type="InterPro" id="IPR003185">
    <property type="entry name" value="Proteasome_activ_PA28_N"/>
</dbReference>
<comment type="caution">
    <text evidence="2">The sequence shown here is derived from an EMBL/GenBank/DDBJ whole genome shotgun (WGS) entry which is preliminary data.</text>
</comment>
<reference evidence="2 3" key="1">
    <citation type="journal article" date="2015" name="Genome Biol. Evol.">
        <title>The genome of winter moth (Operophtera brumata) provides a genomic perspective on sexual dimorphism and phenology.</title>
        <authorList>
            <person name="Derks M.F."/>
            <person name="Smit S."/>
            <person name="Salis L."/>
            <person name="Schijlen E."/>
            <person name="Bossers A."/>
            <person name="Mateman C."/>
            <person name="Pijl A.S."/>
            <person name="de Ridder D."/>
            <person name="Groenen M.A."/>
            <person name="Visser M.E."/>
            <person name="Megens H.J."/>
        </authorList>
    </citation>
    <scope>NUCLEOTIDE SEQUENCE [LARGE SCALE GENOMIC DNA]</scope>
    <source>
        <strain evidence="2">WM2013NL</strain>
        <tissue evidence="2">Head and thorax</tissue>
    </source>
</reference>
<sequence length="75" mass="8329">AERLITKDLPEKIIKLNEILETTLCQNEDLADIHQSLNIPIPSPADVNGAKRCRIQTTNIRTTIQGSTMINGPFT</sequence>
<evidence type="ECO:0000313" key="2">
    <source>
        <dbReference type="EMBL" id="KOB67183.1"/>
    </source>
</evidence>
<feature type="non-terminal residue" evidence="2">
    <location>
        <position position="1"/>
    </location>
</feature>